<dbReference type="InterPro" id="IPR023298">
    <property type="entry name" value="ATPase_P-typ_TM_dom_sf"/>
</dbReference>
<evidence type="ECO:0000256" key="10">
    <source>
        <dbReference type="SAM" id="Phobius"/>
    </source>
</evidence>
<dbReference type="SMART" id="SM00831">
    <property type="entry name" value="Cation_ATPase_N"/>
    <property type="match status" value="1"/>
</dbReference>
<dbReference type="InterPro" id="IPR023214">
    <property type="entry name" value="HAD_sf"/>
</dbReference>
<evidence type="ECO:0000256" key="4">
    <source>
        <dbReference type="ARBA" id="ARBA00022741"/>
    </source>
</evidence>
<feature type="transmembrane region" description="Helical" evidence="10">
    <location>
        <begin position="265"/>
        <end position="287"/>
    </location>
</feature>
<dbReference type="Gene3D" id="3.40.50.1000">
    <property type="entry name" value="HAD superfamily/HAD-like"/>
    <property type="match status" value="1"/>
</dbReference>
<dbReference type="InterPro" id="IPR018303">
    <property type="entry name" value="ATPase_P-typ_P_site"/>
</dbReference>
<dbReference type="PRINTS" id="PR00120">
    <property type="entry name" value="HATPASE"/>
</dbReference>
<dbReference type="InterPro" id="IPR036412">
    <property type="entry name" value="HAD-like_sf"/>
</dbReference>
<reference evidence="12" key="1">
    <citation type="submission" date="2021-04" db="EMBL/GenBank/DDBJ databases">
        <title>Biosynthetic gene clusters of Dactylosporangioum roseum.</title>
        <authorList>
            <person name="Hartkoorn R.C."/>
            <person name="Beaudoing E."/>
            <person name="Hot D."/>
            <person name="Moureu S."/>
        </authorList>
    </citation>
    <scope>NUCLEOTIDE SEQUENCE</scope>
    <source>
        <strain evidence="12">NRRL B-16295</strain>
    </source>
</reference>
<keyword evidence="4" id="KW-0547">Nucleotide-binding</keyword>
<evidence type="ECO:0000256" key="8">
    <source>
        <dbReference type="ARBA" id="ARBA00023136"/>
    </source>
</evidence>
<dbReference type="InterPro" id="IPR023299">
    <property type="entry name" value="ATPase_P-typ_cyto_dom_N"/>
</dbReference>
<feature type="transmembrane region" description="Helical" evidence="10">
    <location>
        <begin position="85"/>
        <end position="118"/>
    </location>
</feature>
<evidence type="ECO:0000256" key="3">
    <source>
        <dbReference type="ARBA" id="ARBA00022692"/>
    </source>
</evidence>
<proteinExistence type="inferred from homology"/>
<dbReference type="Pfam" id="PF00689">
    <property type="entry name" value="Cation_ATPase_C"/>
    <property type="match status" value="1"/>
</dbReference>
<dbReference type="SUPFAM" id="SSF81653">
    <property type="entry name" value="Calcium ATPase, transduction domain A"/>
    <property type="match status" value="1"/>
</dbReference>
<dbReference type="InterPro" id="IPR059000">
    <property type="entry name" value="ATPase_P-type_domA"/>
</dbReference>
<protein>
    <submittedName>
        <fullName evidence="12">HAD-IC family P-type ATPase</fullName>
    </submittedName>
</protein>
<feature type="transmembrane region" description="Helical" evidence="10">
    <location>
        <begin position="799"/>
        <end position="818"/>
    </location>
</feature>
<feature type="transmembrane region" description="Helical" evidence="10">
    <location>
        <begin position="696"/>
        <end position="718"/>
    </location>
</feature>
<keyword evidence="3 10" id="KW-0812">Transmembrane</keyword>
<dbReference type="Proteomes" id="UP001058271">
    <property type="component" value="Chromosome"/>
</dbReference>
<dbReference type="Pfam" id="PF00702">
    <property type="entry name" value="Hydrolase"/>
    <property type="match status" value="1"/>
</dbReference>
<evidence type="ECO:0000313" key="12">
    <source>
        <dbReference type="EMBL" id="UWZ36456.1"/>
    </source>
</evidence>
<evidence type="ECO:0000256" key="1">
    <source>
        <dbReference type="ARBA" id="ARBA00004651"/>
    </source>
</evidence>
<dbReference type="Gene3D" id="3.40.1110.10">
    <property type="entry name" value="Calcium-transporting ATPase, cytoplasmic domain N"/>
    <property type="match status" value="1"/>
</dbReference>
<sequence length="861" mass="88432">MTDAPIAITSASTGSAGFTGSLTDQPLAWHAVTVPDVLTALDSTPDGLAEPQRAARLAGCGPNTVTSRKPKRWLPELAESFTEPLQLLLIAVAVLSALFGELSDAVAIAVVIAAVAVLETATEMRTARAIDALRTMSAPTARLTAGRPVPAADLVPGDVIQIAAGDLVPADARLLAARGLRVDESTRTGEAHPVGKDPRPVPADTALADRASILYAGTAVQAGEGTAVVVATSARTELGRLGKLVADAKEPPTPLQRTLAQLARAVLVLAIAASILVPVVGLLAGQPLQDMILSGLTVAFATVPEELPILVVVLLAVGGRQLARHGALLRRLRAGETLGAVTVVVTDKTGTLTEHQLRLGDIHGERRHVLTVALATQPRPGAARDPMETQLAGAAHRLGLPDPAEDLVAFPFDPHRKLVSRAHPNPNIGPQPNRDAGGVWLAVAGAPEAILGRCRLDPAQRAKLDAHVHDLARQGLRVIAFAERVLPGIPQNRDAAETDLTYVGLATFTDPLRPGVAEAVAALTTAGVATIVVTGDHPDTAAAIAAQAGLTAGRSIPRGGDLTELPDADLQPLLTHGAVVARATPATKHRVVTALQQRGEIVAVTGDGANDAPALAAADVGIALGARGADLARAAADLVLTDDAYPTVVTAIAKGRNISAQLRRAVAFYLGAKLALVIVLLAALTCGLPVPFDPVHIVLLEVFMDLGASVAFIAEPAAPAAMRQPPRPPGARFLDRPELAALAAVAATLTVATLPGYLLLAHTHLGAARAAAILGWLAGHAAIAWTLRTRPGLSWRANPAFPAWAAIATLTGFIVALTPAGRLIHLSAPSAAALAGVGAAVLTAIVAATITRRLLRFTARL</sequence>
<evidence type="ECO:0000256" key="5">
    <source>
        <dbReference type="ARBA" id="ARBA00022840"/>
    </source>
</evidence>
<feature type="transmembrane region" description="Helical" evidence="10">
    <location>
        <begin position="766"/>
        <end position="787"/>
    </location>
</feature>
<comment type="catalytic activity">
    <reaction evidence="9">
        <text>ATP + H2O = ADP + phosphate + H(+)</text>
        <dbReference type="Rhea" id="RHEA:13065"/>
        <dbReference type="ChEBI" id="CHEBI:15377"/>
        <dbReference type="ChEBI" id="CHEBI:15378"/>
        <dbReference type="ChEBI" id="CHEBI:30616"/>
        <dbReference type="ChEBI" id="CHEBI:43474"/>
        <dbReference type="ChEBI" id="CHEBI:456216"/>
    </reaction>
</comment>
<dbReference type="SUPFAM" id="SSF81665">
    <property type="entry name" value="Calcium ATPase, transmembrane domain M"/>
    <property type="match status" value="1"/>
</dbReference>
<dbReference type="NCBIfam" id="TIGR01494">
    <property type="entry name" value="ATPase_P-type"/>
    <property type="match status" value="2"/>
</dbReference>
<dbReference type="PRINTS" id="PR00119">
    <property type="entry name" value="CATATPASE"/>
</dbReference>
<dbReference type="InterPro" id="IPR006068">
    <property type="entry name" value="ATPase_P-typ_cation-transptr_C"/>
</dbReference>
<feature type="transmembrane region" description="Helical" evidence="10">
    <location>
        <begin position="739"/>
        <end position="760"/>
    </location>
</feature>
<keyword evidence="7 10" id="KW-1133">Transmembrane helix</keyword>
<evidence type="ECO:0000256" key="6">
    <source>
        <dbReference type="ARBA" id="ARBA00022967"/>
    </source>
</evidence>
<evidence type="ECO:0000256" key="2">
    <source>
        <dbReference type="ARBA" id="ARBA00005675"/>
    </source>
</evidence>
<keyword evidence="6" id="KW-1278">Translocase</keyword>
<feature type="transmembrane region" description="Helical" evidence="10">
    <location>
        <begin position="830"/>
        <end position="851"/>
    </location>
</feature>
<comment type="similarity">
    <text evidence="2">Belongs to the cation transport ATPase (P-type) (TC 3.A.3) family. Type IIA subfamily.</text>
</comment>
<keyword evidence="8 10" id="KW-0472">Membrane</keyword>
<dbReference type="SUPFAM" id="SSF56784">
    <property type="entry name" value="HAD-like"/>
    <property type="match status" value="1"/>
</dbReference>
<dbReference type="SFLD" id="SFLDF00027">
    <property type="entry name" value="p-type_atpase"/>
    <property type="match status" value="1"/>
</dbReference>
<dbReference type="SFLD" id="SFLDS00003">
    <property type="entry name" value="Haloacid_Dehalogenase"/>
    <property type="match status" value="1"/>
</dbReference>
<gene>
    <name evidence="12" type="ORF">Drose_36465</name>
</gene>
<dbReference type="InterPro" id="IPR001757">
    <property type="entry name" value="P_typ_ATPase"/>
</dbReference>
<dbReference type="PROSITE" id="PS00154">
    <property type="entry name" value="ATPASE_E1_E2"/>
    <property type="match status" value="1"/>
</dbReference>
<organism evidence="12 13">
    <name type="scientific">Dactylosporangium roseum</name>
    <dbReference type="NCBI Taxonomy" id="47989"/>
    <lineage>
        <taxon>Bacteria</taxon>
        <taxon>Bacillati</taxon>
        <taxon>Actinomycetota</taxon>
        <taxon>Actinomycetes</taxon>
        <taxon>Micromonosporales</taxon>
        <taxon>Micromonosporaceae</taxon>
        <taxon>Dactylosporangium</taxon>
    </lineage>
</organism>
<feature type="domain" description="Cation-transporting P-type ATPase N-terminal" evidence="11">
    <location>
        <begin position="28"/>
        <end position="101"/>
    </location>
</feature>
<evidence type="ECO:0000313" key="13">
    <source>
        <dbReference type="Proteomes" id="UP001058271"/>
    </source>
</evidence>
<dbReference type="SFLD" id="SFLDG00002">
    <property type="entry name" value="C1.7:_P-type_atpase_like"/>
    <property type="match status" value="1"/>
</dbReference>
<evidence type="ECO:0000256" key="9">
    <source>
        <dbReference type="ARBA" id="ARBA00049360"/>
    </source>
</evidence>
<dbReference type="RefSeq" id="WP_260725797.1">
    <property type="nucleotide sequence ID" value="NZ_BAAABS010000027.1"/>
</dbReference>
<accession>A0ABY5Z346</accession>
<evidence type="ECO:0000259" key="11">
    <source>
        <dbReference type="SMART" id="SM00831"/>
    </source>
</evidence>
<name>A0ABY5Z346_9ACTN</name>
<dbReference type="PANTHER" id="PTHR43294:SF20">
    <property type="entry name" value="P-TYPE ATPASE"/>
    <property type="match status" value="1"/>
</dbReference>
<feature type="transmembrane region" description="Helical" evidence="10">
    <location>
        <begin position="666"/>
        <end position="690"/>
    </location>
</feature>
<dbReference type="Pfam" id="PF00122">
    <property type="entry name" value="E1-E2_ATPase"/>
    <property type="match status" value="1"/>
</dbReference>
<comment type="subcellular location">
    <subcellularLocation>
        <location evidence="1">Cell membrane</location>
        <topology evidence="1">Multi-pass membrane protein</topology>
    </subcellularLocation>
</comment>
<keyword evidence="13" id="KW-1185">Reference proteome</keyword>
<dbReference type="Gene3D" id="2.70.150.10">
    <property type="entry name" value="Calcium-transporting ATPase, cytoplasmic transduction domain A"/>
    <property type="match status" value="1"/>
</dbReference>
<evidence type="ECO:0000256" key="7">
    <source>
        <dbReference type="ARBA" id="ARBA00022989"/>
    </source>
</evidence>
<dbReference type="InterPro" id="IPR044492">
    <property type="entry name" value="P_typ_ATPase_HD_dom"/>
</dbReference>
<dbReference type="Pfam" id="PF00690">
    <property type="entry name" value="Cation_ATPase_N"/>
    <property type="match status" value="1"/>
</dbReference>
<dbReference type="Gene3D" id="1.20.1110.10">
    <property type="entry name" value="Calcium-transporting ATPase, transmembrane domain"/>
    <property type="match status" value="1"/>
</dbReference>
<keyword evidence="5" id="KW-0067">ATP-binding</keyword>
<dbReference type="InterPro" id="IPR008250">
    <property type="entry name" value="ATPase_P-typ_transduc_dom_A_sf"/>
</dbReference>
<dbReference type="PANTHER" id="PTHR43294">
    <property type="entry name" value="SODIUM/POTASSIUM-TRANSPORTING ATPASE SUBUNIT ALPHA"/>
    <property type="match status" value="1"/>
</dbReference>
<dbReference type="InterPro" id="IPR050510">
    <property type="entry name" value="Cation_transp_ATPase_P-type"/>
</dbReference>
<dbReference type="EMBL" id="CP073721">
    <property type="protein sequence ID" value="UWZ36456.1"/>
    <property type="molecule type" value="Genomic_DNA"/>
</dbReference>
<dbReference type="InterPro" id="IPR004014">
    <property type="entry name" value="ATPase_P-typ_cation-transptr_N"/>
</dbReference>